<dbReference type="Proteomes" id="UP000499080">
    <property type="component" value="Unassembled WGS sequence"/>
</dbReference>
<keyword evidence="2" id="KW-0732">Signal</keyword>
<protein>
    <submittedName>
        <fullName evidence="3">Uncharacterized protein</fullName>
    </submittedName>
</protein>
<organism evidence="3 4">
    <name type="scientific">Araneus ventricosus</name>
    <name type="common">Orbweaver spider</name>
    <name type="synonym">Epeira ventricosa</name>
    <dbReference type="NCBI Taxonomy" id="182803"/>
    <lineage>
        <taxon>Eukaryota</taxon>
        <taxon>Metazoa</taxon>
        <taxon>Ecdysozoa</taxon>
        <taxon>Arthropoda</taxon>
        <taxon>Chelicerata</taxon>
        <taxon>Arachnida</taxon>
        <taxon>Araneae</taxon>
        <taxon>Araneomorphae</taxon>
        <taxon>Entelegynae</taxon>
        <taxon>Araneoidea</taxon>
        <taxon>Araneidae</taxon>
        <taxon>Araneus</taxon>
    </lineage>
</organism>
<feature type="transmembrane region" description="Helical" evidence="1">
    <location>
        <begin position="83"/>
        <end position="101"/>
    </location>
</feature>
<keyword evidence="1" id="KW-0812">Transmembrane</keyword>
<name>A0A4Y2QF65_ARAVE</name>
<evidence type="ECO:0000256" key="1">
    <source>
        <dbReference type="SAM" id="Phobius"/>
    </source>
</evidence>
<feature type="signal peptide" evidence="2">
    <location>
        <begin position="1"/>
        <end position="17"/>
    </location>
</feature>
<reference evidence="3 4" key="1">
    <citation type="journal article" date="2019" name="Sci. Rep.">
        <title>Orb-weaving spider Araneus ventricosus genome elucidates the spidroin gene catalogue.</title>
        <authorList>
            <person name="Kono N."/>
            <person name="Nakamura H."/>
            <person name="Ohtoshi R."/>
            <person name="Moran D.A.P."/>
            <person name="Shinohara A."/>
            <person name="Yoshida Y."/>
            <person name="Fujiwara M."/>
            <person name="Mori M."/>
            <person name="Tomita M."/>
            <person name="Arakawa K."/>
        </authorList>
    </citation>
    <scope>NUCLEOTIDE SEQUENCE [LARGE SCALE GENOMIC DNA]</scope>
</reference>
<feature type="transmembrane region" description="Helical" evidence="1">
    <location>
        <begin position="46"/>
        <end position="62"/>
    </location>
</feature>
<keyword evidence="1" id="KW-1133">Transmembrane helix</keyword>
<proteinExistence type="predicted"/>
<evidence type="ECO:0000256" key="2">
    <source>
        <dbReference type="SAM" id="SignalP"/>
    </source>
</evidence>
<evidence type="ECO:0000313" key="3">
    <source>
        <dbReference type="EMBL" id="GBN62299.1"/>
    </source>
</evidence>
<gene>
    <name evidence="3" type="ORF">AVEN_36309_1</name>
</gene>
<feature type="chain" id="PRO_5021455926" evidence="2">
    <location>
        <begin position="18"/>
        <end position="168"/>
    </location>
</feature>
<evidence type="ECO:0000313" key="4">
    <source>
        <dbReference type="Proteomes" id="UP000499080"/>
    </source>
</evidence>
<keyword evidence="1" id="KW-0472">Membrane</keyword>
<dbReference type="AlphaFoldDB" id="A0A4Y2QF65"/>
<dbReference type="EMBL" id="BGPR01013798">
    <property type="protein sequence ID" value="GBN62299.1"/>
    <property type="molecule type" value="Genomic_DNA"/>
</dbReference>
<sequence length="168" mass="17061">MFAKIVILCAALAAAHGSALFAAPLVNTGVSVESRQQDSLGNYAYAYDISVFWVAYACTYIIRMNTGSINSKAEVRKMVHSPLQLSLLLLAYAAPAVLPQLPTASSSTPPLQLCCTPVTLAAPVAYGGALGHAGVLGLGYGVGLGHGAAYGLGYGAGLLGAGHGKLLI</sequence>
<comment type="caution">
    <text evidence="3">The sequence shown here is derived from an EMBL/GenBank/DDBJ whole genome shotgun (WGS) entry which is preliminary data.</text>
</comment>
<keyword evidence="4" id="KW-1185">Reference proteome</keyword>
<accession>A0A4Y2QF65</accession>